<dbReference type="RefSeq" id="WP_377529964.1">
    <property type="nucleotide sequence ID" value="NZ_JBHTLD010000171.1"/>
</dbReference>
<organism evidence="2 3">
    <name type="scientific">Pontibacter rugosus</name>
    <dbReference type="NCBI Taxonomy" id="1745966"/>
    <lineage>
        <taxon>Bacteria</taxon>
        <taxon>Pseudomonadati</taxon>
        <taxon>Bacteroidota</taxon>
        <taxon>Cytophagia</taxon>
        <taxon>Cytophagales</taxon>
        <taxon>Hymenobacteraceae</taxon>
        <taxon>Pontibacter</taxon>
    </lineage>
</organism>
<accession>A0ABW3SS94</accession>
<evidence type="ECO:0000256" key="1">
    <source>
        <dbReference type="SAM" id="Phobius"/>
    </source>
</evidence>
<keyword evidence="1" id="KW-0472">Membrane</keyword>
<keyword evidence="1" id="KW-0812">Transmembrane</keyword>
<name>A0ABW3SS94_9BACT</name>
<dbReference type="EMBL" id="JBHTLD010000171">
    <property type="protein sequence ID" value="MFD1187747.1"/>
    <property type="molecule type" value="Genomic_DNA"/>
</dbReference>
<reference evidence="3" key="1">
    <citation type="journal article" date="2019" name="Int. J. Syst. Evol. Microbiol.">
        <title>The Global Catalogue of Microorganisms (GCM) 10K type strain sequencing project: providing services to taxonomists for standard genome sequencing and annotation.</title>
        <authorList>
            <consortium name="The Broad Institute Genomics Platform"/>
            <consortium name="The Broad Institute Genome Sequencing Center for Infectious Disease"/>
            <person name="Wu L."/>
            <person name="Ma J."/>
        </authorList>
    </citation>
    <scope>NUCLEOTIDE SEQUENCE [LARGE SCALE GENOMIC DNA]</scope>
    <source>
        <strain evidence="3">JCM 31319</strain>
    </source>
</reference>
<comment type="caution">
    <text evidence="2">The sequence shown here is derived from an EMBL/GenBank/DDBJ whole genome shotgun (WGS) entry which is preliminary data.</text>
</comment>
<feature type="transmembrane region" description="Helical" evidence="1">
    <location>
        <begin position="20"/>
        <end position="41"/>
    </location>
</feature>
<dbReference type="Proteomes" id="UP001597094">
    <property type="component" value="Unassembled WGS sequence"/>
</dbReference>
<evidence type="ECO:0000313" key="2">
    <source>
        <dbReference type="EMBL" id="MFD1187747.1"/>
    </source>
</evidence>
<evidence type="ECO:0000313" key="3">
    <source>
        <dbReference type="Proteomes" id="UP001597094"/>
    </source>
</evidence>
<protein>
    <submittedName>
        <fullName evidence="2">Uncharacterized protein</fullName>
    </submittedName>
</protein>
<sequence length="121" mass="13885">MAGMLFDDLWAATKKTGALFPVLQEFFIFLESLFYMVNLFVPPSYMSVYAKCVDATMPAFEPEEWIEEGKVYPVKHFTEPLNQGEGYAVTIMDEDGIEIHPSASHWSFASTRFELYTLHLN</sequence>
<proteinExistence type="predicted"/>
<gene>
    <name evidence="2" type="ORF">ACFQ2O_16135</name>
</gene>
<keyword evidence="3" id="KW-1185">Reference proteome</keyword>
<keyword evidence="1" id="KW-1133">Transmembrane helix</keyword>